<dbReference type="Proteomes" id="UP001163846">
    <property type="component" value="Unassembled WGS sequence"/>
</dbReference>
<dbReference type="AlphaFoldDB" id="A0AA38P1X3"/>
<proteinExistence type="predicted"/>
<evidence type="ECO:0000313" key="2">
    <source>
        <dbReference type="Proteomes" id="UP001163846"/>
    </source>
</evidence>
<gene>
    <name evidence="1" type="ORF">F5878DRAFT_342297</name>
</gene>
<reference evidence="1" key="1">
    <citation type="submission" date="2022-08" db="EMBL/GenBank/DDBJ databases">
        <authorList>
            <consortium name="DOE Joint Genome Institute"/>
            <person name="Min B."/>
            <person name="Riley R."/>
            <person name="Sierra-Patev S."/>
            <person name="Naranjo-Ortiz M."/>
            <person name="Looney B."/>
            <person name="Konkel Z."/>
            <person name="Slot J.C."/>
            <person name="Sakamoto Y."/>
            <person name="Steenwyk J.L."/>
            <person name="Rokas A."/>
            <person name="Carro J."/>
            <person name="Camarero S."/>
            <person name="Ferreira P."/>
            <person name="Molpeceres G."/>
            <person name="Ruiz-Duenas F.J."/>
            <person name="Serrano A."/>
            <person name="Henrissat B."/>
            <person name="Drula E."/>
            <person name="Hughes K.W."/>
            <person name="Mata J.L."/>
            <person name="Ishikawa N.K."/>
            <person name="Vargas-Isla R."/>
            <person name="Ushijima S."/>
            <person name="Smith C.A."/>
            <person name="Ahrendt S."/>
            <person name="Andreopoulos W."/>
            <person name="He G."/>
            <person name="Labutti K."/>
            <person name="Lipzen A."/>
            <person name="Ng V."/>
            <person name="Sandor L."/>
            <person name="Barry K."/>
            <person name="Martinez A.T."/>
            <person name="Xiao Y."/>
            <person name="Gibbons J.G."/>
            <person name="Terashima K."/>
            <person name="Hibbett D.S."/>
            <person name="Grigoriev I.V."/>
        </authorList>
    </citation>
    <scope>NUCLEOTIDE SEQUENCE</scope>
    <source>
        <strain evidence="1">TFB9207</strain>
    </source>
</reference>
<dbReference type="Pfam" id="PF20174">
    <property type="entry name" value="DUF6540"/>
    <property type="match status" value="1"/>
</dbReference>
<accession>A0AA38P1X3</accession>
<sequence>MSRPLIFTKNEIYAALARADRRGTFHWAIYLVIDQENGYKIHATTHGGTTPWEYECIRWKAPKSALAVTFTLIGHLHEDLDVDCLEVYVKDIPMNIIPRDQQKEPHFTCRVWFKEAIRQIHASGMFVNCPDVDALERELVAKASAAEYWGDELLPVQFTCSQASRWS</sequence>
<comment type="caution">
    <text evidence="1">The sequence shown here is derived from an EMBL/GenBank/DDBJ whole genome shotgun (WGS) entry which is preliminary data.</text>
</comment>
<keyword evidence="2" id="KW-1185">Reference proteome</keyword>
<organism evidence="1 2">
    <name type="scientific">Lentinula raphanica</name>
    <dbReference type="NCBI Taxonomy" id="153919"/>
    <lineage>
        <taxon>Eukaryota</taxon>
        <taxon>Fungi</taxon>
        <taxon>Dikarya</taxon>
        <taxon>Basidiomycota</taxon>
        <taxon>Agaricomycotina</taxon>
        <taxon>Agaricomycetes</taxon>
        <taxon>Agaricomycetidae</taxon>
        <taxon>Agaricales</taxon>
        <taxon>Marasmiineae</taxon>
        <taxon>Omphalotaceae</taxon>
        <taxon>Lentinula</taxon>
    </lineage>
</organism>
<dbReference type="EMBL" id="MU806485">
    <property type="protein sequence ID" value="KAJ3834785.1"/>
    <property type="molecule type" value="Genomic_DNA"/>
</dbReference>
<evidence type="ECO:0000313" key="1">
    <source>
        <dbReference type="EMBL" id="KAJ3834785.1"/>
    </source>
</evidence>
<protein>
    <submittedName>
        <fullName evidence="1">Uncharacterized protein</fullName>
    </submittedName>
</protein>
<name>A0AA38P1X3_9AGAR</name>
<dbReference type="InterPro" id="IPR046670">
    <property type="entry name" value="DUF6540"/>
</dbReference>